<accession>A0A395N7L1</accession>
<gene>
    <name evidence="1" type="ORF">TARUN_10401</name>
</gene>
<sequence length="138" mass="15219">MQDTVIAIVATSPKDMPRESAPNEGKPRTRMPWSALGLVAPRLPVPCPPSSSIRIILGRDLLIAAAVLYMPEGWRGGAQRCRRRPRDNAEAVVRPGQMRKLAQGSVSTGHPEEETSERAVREWTRWALAVDLALGHHQ</sequence>
<reference evidence="1 2" key="1">
    <citation type="journal article" date="2018" name="PLoS Pathog.">
        <title>Evolution of structural diversity of trichothecenes, a family of toxins produced by plant pathogenic and entomopathogenic fungi.</title>
        <authorList>
            <person name="Proctor R.H."/>
            <person name="McCormick S.P."/>
            <person name="Kim H.S."/>
            <person name="Cardoza R.E."/>
            <person name="Stanley A.M."/>
            <person name="Lindo L."/>
            <person name="Kelly A."/>
            <person name="Brown D.W."/>
            <person name="Lee T."/>
            <person name="Vaughan M.M."/>
            <person name="Alexander N.J."/>
            <person name="Busman M."/>
            <person name="Gutierrez S."/>
        </authorList>
    </citation>
    <scope>NUCLEOTIDE SEQUENCE [LARGE SCALE GENOMIC DNA]</scope>
    <source>
        <strain evidence="1 2">IBT 40837</strain>
    </source>
</reference>
<comment type="caution">
    <text evidence="1">The sequence shown here is derived from an EMBL/GenBank/DDBJ whole genome shotgun (WGS) entry which is preliminary data.</text>
</comment>
<evidence type="ECO:0000313" key="1">
    <source>
        <dbReference type="EMBL" id="RFU71861.1"/>
    </source>
</evidence>
<dbReference type="AlphaFoldDB" id="A0A395N7L1"/>
<evidence type="ECO:0000313" key="2">
    <source>
        <dbReference type="Proteomes" id="UP000266272"/>
    </source>
</evidence>
<protein>
    <submittedName>
        <fullName evidence="1">Uncharacterized protein</fullName>
    </submittedName>
</protein>
<name>A0A395N7L1_TRIAR</name>
<dbReference type="Proteomes" id="UP000266272">
    <property type="component" value="Unassembled WGS sequence"/>
</dbReference>
<organism evidence="1 2">
    <name type="scientific">Trichoderma arundinaceum</name>
    <dbReference type="NCBI Taxonomy" id="490622"/>
    <lineage>
        <taxon>Eukaryota</taxon>
        <taxon>Fungi</taxon>
        <taxon>Dikarya</taxon>
        <taxon>Ascomycota</taxon>
        <taxon>Pezizomycotina</taxon>
        <taxon>Sordariomycetes</taxon>
        <taxon>Hypocreomycetidae</taxon>
        <taxon>Hypocreales</taxon>
        <taxon>Hypocreaceae</taxon>
        <taxon>Trichoderma</taxon>
    </lineage>
</organism>
<keyword evidence="2" id="KW-1185">Reference proteome</keyword>
<proteinExistence type="predicted"/>
<dbReference type="EMBL" id="PXOA01001149">
    <property type="protein sequence ID" value="RFU71861.1"/>
    <property type="molecule type" value="Genomic_DNA"/>
</dbReference>